<dbReference type="Pfam" id="PF01965">
    <property type="entry name" value="DJ-1_PfpI"/>
    <property type="match status" value="1"/>
</dbReference>
<accession>A0A9K3L2X6</accession>
<gene>
    <name evidence="2" type="ORF">IV203_003913</name>
</gene>
<reference evidence="2" key="1">
    <citation type="journal article" date="2021" name="Sci. Rep.">
        <title>Diploid genomic architecture of Nitzschia inconspicua, an elite biomass production diatom.</title>
        <authorList>
            <person name="Oliver A."/>
            <person name="Podell S."/>
            <person name="Pinowska A."/>
            <person name="Traller J.C."/>
            <person name="Smith S.R."/>
            <person name="McClure R."/>
            <person name="Beliaev A."/>
            <person name="Bohutskyi P."/>
            <person name="Hill E.A."/>
            <person name="Rabines A."/>
            <person name="Zheng H."/>
            <person name="Allen L.Z."/>
            <person name="Kuo A."/>
            <person name="Grigoriev I.V."/>
            <person name="Allen A.E."/>
            <person name="Hazlebeck D."/>
            <person name="Allen E.E."/>
        </authorList>
    </citation>
    <scope>NUCLEOTIDE SEQUENCE</scope>
    <source>
        <strain evidence="2">Hildebrandi</strain>
    </source>
</reference>
<evidence type="ECO:0000313" key="2">
    <source>
        <dbReference type="EMBL" id="KAG7354557.1"/>
    </source>
</evidence>
<evidence type="ECO:0000259" key="1">
    <source>
        <dbReference type="Pfam" id="PF01965"/>
    </source>
</evidence>
<dbReference type="GO" id="GO:0006355">
    <property type="term" value="P:regulation of DNA-templated transcription"/>
    <property type="evidence" value="ECO:0007669"/>
    <property type="project" value="TreeGrafter"/>
</dbReference>
<dbReference type="AlphaFoldDB" id="A0A9K3L2X6"/>
<evidence type="ECO:0000313" key="3">
    <source>
        <dbReference type="Proteomes" id="UP000693970"/>
    </source>
</evidence>
<dbReference type="EMBL" id="JAGRRH010000016">
    <property type="protein sequence ID" value="KAG7354557.1"/>
    <property type="molecule type" value="Genomic_DNA"/>
</dbReference>
<reference evidence="2" key="2">
    <citation type="submission" date="2021-04" db="EMBL/GenBank/DDBJ databases">
        <authorList>
            <person name="Podell S."/>
        </authorList>
    </citation>
    <scope>NUCLEOTIDE SEQUENCE</scope>
    <source>
        <strain evidence="2">Hildebrandi</strain>
    </source>
</reference>
<organism evidence="2 3">
    <name type="scientific">Nitzschia inconspicua</name>
    <dbReference type="NCBI Taxonomy" id="303405"/>
    <lineage>
        <taxon>Eukaryota</taxon>
        <taxon>Sar</taxon>
        <taxon>Stramenopiles</taxon>
        <taxon>Ochrophyta</taxon>
        <taxon>Bacillariophyta</taxon>
        <taxon>Bacillariophyceae</taxon>
        <taxon>Bacillariophycidae</taxon>
        <taxon>Bacillariales</taxon>
        <taxon>Bacillariaceae</taxon>
        <taxon>Nitzschia</taxon>
    </lineage>
</organism>
<feature type="domain" description="DJ-1/PfpI" evidence="1">
    <location>
        <begin position="32"/>
        <end position="217"/>
    </location>
</feature>
<name>A0A9K3L2X6_9STRA</name>
<dbReference type="InterPro" id="IPR052158">
    <property type="entry name" value="INH-QAR"/>
</dbReference>
<proteinExistence type="predicted"/>
<dbReference type="PANTHER" id="PTHR43130">
    <property type="entry name" value="ARAC-FAMILY TRANSCRIPTIONAL REGULATOR"/>
    <property type="match status" value="1"/>
</dbReference>
<dbReference type="CDD" id="cd03139">
    <property type="entry name" value="GATase1_PfpI_2"/>
    <property type="match status" value="1"/>
</dbReference>
<comment type="caution">
    <text evidence="2">The sequence shown here is derived from an EMBL/GenBank/DDBJ whole genome shotgun (WGS) entry which is preliminary data.</text>
</comment>
<dbReference type="PANTHER" id="PTHR43130:SF14">
    <property type="entry name" value="DJ-1_PFPI DOMAIN-CONTAINING PROTEIN"/>
    <property type="match status" value="1"/>
</dbReference>
<protein>
    <submittedName>
        <fullName evidence="2">Transcriptional regulator</fullName>
    </submittedName>
</protein>
<dbReference type="OrthoDB" id="543156at2759"/>
<keyword evidence="3" id="KW-1185">Reference proteome</keyword>
<sequence length="246" mass="27344">MTTITAPTAEIPPLSPSEILREIANTRQLVVGILVFTNVEVLDFCGPFEVLSVCRLGDLEQNDNITTSPFSVKLIAKTMDPVTTVGGMQVLPRMSIDNLMEKQDPILLDILIVPGGVGTRTLRHDEQVLDFVRYQAARVHILASVCTGSCILAQAGSTVVPDGTVITTHWQTIDLFREWYPRLTIDRNHSVTKNDAGDLYTSAGISAGIDMCFRLIKDVFGEETSQHAAKRMEYTYPKDFQRRIDF</sequence>
<dbReference type="Proteomes" id="UP000693970">
    <property type="component" value="Unassembled WGS sequence"/>
</dbReference>
<dbReference type="InterPro" id="IPR002818">
    <property type="entry name" value="DJ-1/PfpI"/>
</dbReference>